<evidence type="ECO:0000256" key="1">
    <source>
        <dbReference type="ARBA" id="ARBA00023015"/>
    </source>
</evidence>
<dbReference type="InterPro" id="IPR001647">
    <property type="entry name" value="HTH_TetR"/>
</dbReference>
<dbReference type="GO" id="GO:0000976">
    <property type="term" value="F:transcription cis-regulatory region binding"/>
    <property type="evidence" value="ECO:0007669"/>
    <property type="project" value="TreeGrafter"/>
</dbReference>
<keyword evidence="3" id="KW-0804">Transcription</keyword>
<evidence type="ECO:0000313" key="6">
    <source>
        <dbReference type="EMBL" id="MBK1825623.1"/>
    </source>
</evidence>
<organism evidence="6 7">
    <name type="scientific">Haloferula rosea</name>
    <dbReference type="NCBI Taxonomy" id="490093"/>
    <lineage>
        <taxon>Bacteria</taxon>
        <taxon>Pseudomonadati</taxon>
        <taxon>Verrucomicrobiota</taxon>
        <taxon>Verrucomicrobiia</taxon>
        <taxon>Verrucomicrobiales</taxon>
        <taxon>Verrucomicrobiaceae</taxon>
        <taxon>Haloferula</taxon>
    </lineage>
</organism>
<dbReference type="InterPro" id="IPR009057">
    <property type="entry name" value="Homeodomain-like_sf"/>
</dbReference>
<dbReference type="PANTHER" id="PTHR30055">
    <property type="entry name" value="HTH-TYPE TRANSCRIPTIONAL REGULATOR RUTR"/>
    <property type="match status" value="1"/>
</dbReference>
<accession>A0A934R7Z1</accession>
<gene>
    <name evidence="6" type="ORF">JIN81_01215</name>
</gene>
<keyword evidence="7" id="KW-1185">Reference proteome</keyword>
<dbReference type="Pfam" id="PF00440">
    <property type="entry name" value="TetR_N"/>
    <property type="match status" value="1"/>
</dbReference>
<reference evidence="6" key="1">
    <citation type="submission" date="2021-01" db="EMBL/GenBank/DDBJ databases">
        <title>Modified the classification status of verrucomicrobia.</title>
        <authorList>
            <person name="Feng X."/>
        </authorList>
    </citation>
    <scope>NUCLEOTIDE SEQUENCE</scope>
    <source>
        <strain evidence="6">KCTC 22201</strain>
    </source>
</reference>
<evidence type="ECO:0000259" key="5">
    <source>
        <dbReference type="PROSITE" id="PS50977"/>
    </source>
</evidence>
<keyword evidence="2 4" id="KW-0238">DNA-binding</keyword>
<dbReference type="Proteomes" id="UP000658278">
    <property type="component" value="Unassembled WGS sequence"/>
</dbReference>
<dbReference type="SUPFAM" id="SSF46689">
    <property type="entry name" value="Homeodomain-like"/>
    <property type="match status" value="1"/>
</dbReference>
<feature type="DNA-binding region" description="H-T-H motif" evidence="4">
    <location>
        <begin position="35"/>
        <end position="54"/>
    </location>
</feature>
<dbReference type="PROSITE" id="PS50977">
    <property type="entry name" value="HTH_TETR_2"/>
    <property type="match status" value="1"/>
</dbReference>
<keyword evidence="1" id="KW-0805">Transcription regulation</keyword>
<dbReference type="Gene3D" id="1.10.357.10">
    <property type="entry name" value="Tetracycline Repressor, domain 2"/>
    <property type="match status" value="1"/>
</dbReference>
<dbReference type="InterPro" id="IPR050109">
    <property type="entry name" value="HTH-type_TetR-like_transc_reg"/>
</dbReference>
<sequence length="234" mass="26961">MSTATRKQRELAQREELMVDAAQQQLLEKGFQQLSMDHVAAEVEYSKGTVYQHFATKEDLVLAVATRALRSRADAFEKASNFEGSTRERISAIGFSCVQFAEQHPDYFHIEMMLKSASFWEKSSDSRKENHQIQGSRCFRSMNTIIHQALALKELPESRFSAEKISFSLASLTMGSHIMGEECELVRMAGIEDSKRFIREYQEFYLDSLGWQALFGDQNIETYDERFRQFFGTS</sequence>
<dbReference type="PANTHER" id="PTHR30055:SF234">
    <property type="entry name" value="HTH-TYPE TRANSCRIPTIONAL REGULATOR BETI"/>
    <property type="match status" value="1"/>
</dbReference>
<dbReference type="AlphaFoldDB" id="A0A934R7Z1"/>
<evidence type="ECO:0000256" key="4">
    <source>
        <dbReference type="PROSITE-ProRule" id="PRU00335"/>
    </source>
</evidence>
<name>A0A934R7Z1_9BACT</name>
<comment type="caution">
    <text evidence="6">The sequence shown here is derived from an EMBL/GenBank/DDBJ whole genome shotgun (WGS) entry which is preliminary data.</text>
</comment>
<dbReference type="PRINTS" id="PR00455">
    <property type="entry name" value="HTHTETR"/>
</dbReference>
<proteinExistence type="predicted"/>
<protein>
    <submittedName>
        <fullName evidence="6">TetR/AcrR family transcriptional regulator</fullName>
    </submittedName>
</protein>
<evidence type="ECO:0000256" key="3">
    <source>
        <dbReference type="ARBA" id="ARBA00023163"/>
    </source>
</evidence>
<dbReference type="EMBL" id="JAENII010000001">
    <property type="protein sequence ID" value="MBK1825623.1"/>
    <property type="molecule type" value="Genomic_DNA"/>
</dbReference>
<dbReference type="RefSeq" id="WP_200275451.1">
    <property type="nucleotide sequence ID" value="NZ_JAENII010000001.1"/>
</dbReference>
<evidence type="ECO:0000313" key="7">
    <source>
        <dbReference type="Proteomes" id="UP000658278"/>
    </source>
</evidence>
<evidence type="ECO:0000256" key="2">
    <source>
        <dbReference type="ARBA" id="ARBA00023125"/>
    </source>
</evidence>
<feature type="domain" description="HTH tetR-type" evidence="5">
    <location>
        <begin position="12"/>
        <end position="72"/>
    </location>
</feature>
<dbReference type="GO" id="GO:0003700">
    <property type="term" value="F:DNA-binding transcription factor activity"/>
    <property type="evidence" value="ECO:0007669"/>
    <property type="project" value="TreeGrafter"/>
</dbReference>